<keyword evidence="3" id="KW-1185">Reference proteome</keyword>
<dbReference type="OrthoDB" id="10002881at2"/>
<dbReference type="EMBL" id="CP032624">
    <property type="protein sequence ID" value="AYG02260.1"/>
    <property type="molecule type" value="Genomic_DNA"/>
</dbReference>
<sequence length="66" mass="7489">MTLRKYALSPRVYASALAVLPVVKATRKPRLGQRSWVLWIAWALGVALALVTVREESVRRVSTNRR</sequence>
<dbReference type="AlphaFoldDB" id="A0A387BML6"/>
<evidence type="ECO:0000313" key="2">
    <source>
        <dbReference type="EMBL" id="AYG02260.1"/>
    </source>
</evidence>
<feature type="transmembrane region" description="Helical" evidence="1">
    <location>
        <begin position="35"/>
        <end position="53"/>
    </location>
</feature>
<organism evidence="2 3">
    <name type="scientific">Gryllotalpicola protaetiae</name>
    <dbReference type="NCBI Taxonomy" id="2419771"/>
    <lineage>
        <taxon>Bacteria</taxon>
        <taxon>Bacillati</taxon>
        <taxon>Actinomycetota</taxon>
        <taxon>Actinomycetes</taxon>
        <taxon>Micrococcales</taxon>
        <taxon>Microbacteriaceae</taxon>
        <taxon>Gryllotalpicola</taxon>
    </lineage>
</organism>
<keyword evidence="1" id="KW-0472">Membrane</keyword>
<proteinExistence type="predicted"/>
<evidence type="ECO:0000256" key="1">
    <source>
        <dbReference type="SAM" id="Phobius"/>
    </source>
</evidence>
<dbReference type="KEGG" id="gry:D7I44_01085"/>
<keyword evidence="1" id="KW-0812">Transmembrane</keyword>
<dbReference type="Proteomes" id="UP000275069">
    <property type="component" value="Chromosome"/>
</dbReference>
<evidence type="ECO:0000313" key="3">
    <source>
        <dbReference type="Proteomes" id="UP000275069"/>
    </source>
</evidence>
<protein>
    <submittedName>
        <fullName evidence="2">Uncharacterized protein</fullName>
    </submittedName>
</protein>
<reference evidence="2 3" key="1">
    <citation type="submission" date="2018-09" db="EMBL/GenBank/DDBJ databases">
        <title>Genome sequencing of strain 2DFW10M-5.</title>
        <authorList>
            <person name="Heo J."/>
            <person name="Kim S.-J."/>
            <person name="Kwon S.-W."/>
        </authorList>
    </citation>
    <scope>NUCLEOTIDE SEQUENCE [LARGE SCALE GENOMIC DNA]</scope>
    <source>
        <strain evidence="2 3">2DFW10M-5</strain>
    </source>
</reference>
<accession>A0A387BML6</accession>
<gene>
    <name evidence="2" type="ORF">D7I44_01085</name>
</gene>
<dbReference type="RefSeq" id="WP_120787794.1">
    <property type="nucleotide sequence ID" value="NZ_CP032624.1"/>
</dbReference>
<keyword evidence="1" id="KW-1133">Transmembrane helix</keyword>
<name>A0A387BML6_9MICO</name>